<evidence type="ECO:0000256" key="2">
    <source>
        <dbReference type="ARBA" id="ARBA00022801"/>
    </source>
</evidence>
<dbReference type="InterPro" id="IPR029058">
    <property type="entry name" value="AB_hydrolase_fold"/>
</dbReference>
<evidence type="ECO:0000259" key="3">
    <source>
        <dbReference type="Pfam" id="PF20434"/>
    </source>
</evidence>
<dbReference type="Proteomes" id="UP000259610">
    <property type="component" value="Unassembled WGS sequence"/>
</dbReference>
<protein>
    <recommendedName>
        <fullName evidence="3">BD-FAE-like domain-containing protein</fullName>
    </recommendedName>
</protein>
<dbReference type="Pfam" id="PF20434">
    <property type="entry name" value="BD-FAE"/>
    <property type="match status" value="2"/>
</dbReference>
<name>A0A3B9GSV3_9PROT</name>
<feature type="domain" description="BD-FAE-like" evidence="3">
    <location>
        <begin position="88"/>
        <end position="148"/>
    </location>
</feature>
<organism evidence="4 5">
    <name type="scientific">Hyphomonas adhaerens</name>
    <dbReference type="NCBI Taxonomy" id="81029"/>
    <lineage>
        <taxon>Bacteria</taxon>
        <taxon>Pseudomonadati</taxon>
        <taxon>Pseudomonadota</taxon>
        <taxon>Alphaproteobacteria</taxon>
        <taxon>Hyphomonadales</taxon>
        <taxon>Hyphomonadaceae</taxon>
        <taxon>Hyphomonas</taxon>
    </lineage>
</organism>
<proteinExistence type="inferred from homology"/>
<comment type="caution">
    <text evidence="4">The sequence shown here is derived from an EMBL/GenBank/DDBJ whole genome shotgun (WGS) entry which is preliminary data.</text>
</comment>
<reference evidence="4 5" key="1">
    <citation type="journal article" date="2018" name="Nat. Biotechnol.">
        <title>A standardized bacterial taxonomy based on genome phylogeny substantially revises the tree of life.</title>
        <authorList>
            <person name="Parks D.H."/>
            <person name="Chuvochina M."/>
            <person name="Waite D.W."/>
            <person name="Rinke C."/>
            <person name="Skarshewski A."/>
            <person name="Chaumeil P.A."/>
            <person name="Hugenholtz P."/>
        </authorList>
    </citation>
    <scope>NUCLEOTIDE SEQUENCE [LARGE SCALE GENOMIC DNA]</scope>
    <source>
        <strain evidence="4">UBA8733</strain>
    </source>
</reference>
<sequence>MVYGSGLLASGSKSLLLDVYQSGDACTAARPLVLLVHGGGFEDGTKQTAPWPSIASDLSGQGYVAISIDYRLAGDNPVPSAEFYPVRDAILNAGVSPIISNNQTDQANIITSSIEDTTKALRWIEDNSADLCVDMSRFAIWGGSAGSVIGLHISYGLDEYSIYAPKPDVMIDYWGRFIYSGLMDAGEPPLLILHGDQDDVVDYSFAQAIQAEADSSSISYAFYTVSGARHSFGEIPINSLTIDGKTLLQITYDFIDAHLQAGTPVYETRTVPLNN</sequence>
<dbReference type="InterPro" id="IPR002168">
    <property type="entry name" value="Lipase_GDXG_HIS_AS"/>
</dbReference>
<dbReference type="PANTHER" id="PTHR48081">
    <property type="entry name" value="AB HYDROLASE SUPERFAMILY PROTEIN C4A8.06C"/>
    <property type="match status" value="1"/>
</dbReference>
<dbReference type="GO" id="GO:0016787">
    <property type="term" value="F:hydrolase activity"/>
    <property type="evidence" value="ECO:0007669"/>
    <property type="project" value="UniProtKB-KW"/>
</dbReference>
<dbReference type="InterPro" id="IPR049492">
    <property type="entry name" value="BD-FAE-like_dom"/>
</dbReference>
<dbReference type="InterPro" id="IPR050300">
    <property type="entry name" value="GDXG_lipolytic_enzyme"/>
</dbReference>
<evidence type="ECO:0000313" key="5">
    <source>
        <dbReference type="Proteomes" id="UP000259610"/>
    </source>
</evidence>
<accession>A0A3B9GSV3</accession>
<dbReference type="RefSeq" id="WP_273054939.1">
    <property type="nucleotide sequence ID" value="NZ_CAJQMV010000004.1"/>
</dbReference>
<feature type="domain" description="BD-FAE-like" evidence="3">
    <location>
        <begin position="17"/>
        <end position="81"/>
    </location>
</feature>
<dbReference type="SUPFAM" id="SSF53474">
    <property type="entry name" value="alpha/beta-Hydrolases"/>
    <property type="match status" value="1"/>
</dbReference>
<evidence type="ECO:0000256" key="1">
    <source>
        <dbReference type="ARBA" id="ARBA00010515"/>
    </source>
</evidence>
<dbReference type="EMBL" id="DMAN01000001">
    <property type="protein sequence ID" value="HAE25527.1"/>
    <property type="molecule type" value="Genomic_DNA"/>
</dbReference>
<dbReference type="AlphaFoldDB" id="A0A3B9GSV3"/>
<keyword evidence="2" id="KW-0378">Hydrolase</keyword>
<evidence type="ECO:0000313" key="4">
    <source>
        <dbReference type="EMBL" id="HAE25527.1"/>
    </source>
</evidence>
<comment type="similarity">
    <text evidence="1">Belongs to the 'GDXG' lipolytic enzyme family.</text>
</comment>
<dbReference type="PROSITE" id="PS01173">
    <property type="entry name" value="LIPASE_GDXG_HIS"/>
    <property type="match status" value="1"/>
</dbReference>
<dbReference type="Gene3D" id="3.40.50.1820">
    <property type="entry name" value="alpha/beta hydrolase"/>
    <property type="match status" value="1"/>
</dbReference>
<gene>
    <name evidence="4" type="ORF">DCG58_00050</name>
</gene>